<dbReference type="EMBL" id="SRLO01004055">
    <property type="protein sequence ID" value="TNN30847.1"/>
    <property type="molecule type" value="Genomic_DNA"/>
</dbReference>
<sequence length="171" mass="18910">MTAETFCRSMEPRALSRALVTWPMFLVTWRRERAPCHPEAGPPRGAAGRRGPYRLHGDGRLDLGGHGVDPGRHAQPVDAFVLLPDGVLRVHSGAFHVFLLQSLKVRRRSSTSSFLAFAIVFIVFIVETRRLLLRVLVFSAWGGLPDDVPDDAPDWTEGNVSSGFNVTPVKI</sequence>
<feature type="transmembrane region" description="Helical" evidence="1">
    <location>
        <begin position="114"/>
        <end position="132"/>
    </location>
</feature>
<comment type="caution">
    <text evidence="2">The sequence shown here is derived from an EMBL/GenBank/DDBJ whole genome shotgun (WGS) entry which is preliminary data.</text>
</comment>
<protein>
    <submittedName>
        <fullName evidence="2">Uncharacterized protein</fullName>
    </submittedName>
</protein>
<dbReference type="Proteomes" id="UP000314294">
    <property type="component" value="Unassembled WGS sequence"/>
</dbReference>
<accession>A0A4Z2EPG3</accession>
<keyword evidence="3" id="KW-1185">Reference proteome</keyword>
<keyword evidence="1" id="KW-1133">Transmembrane helix</keyword>
<organism evidence="2 3">
    <name type="scientific">Liparis tanakae</name>
    <name type="common">Tanaka's snailfish</name>
    <dbReference type="NCBI Taxonomy" id="230148"/>
    <lineage>
        <taxon>Eukaryota</taxon>
        <taxon>Metazoa</taxon>
        <taxon>Chordata</taxon>
        <taxon>Craniata</taxon>
        <taxon>Vertebrata</taxon>
        <taxon>Euteleostomi</taxon>
        <taxon>Actinopterygii</taxon>
        <taxon>Neopterygii</taxon>
        <taxon>Teleostei</taxon>
        <taxon>Neoteleostei</taxon>
        <taxon>Acanthomorphata</taxon>
        <taxon>Eupercaria</taxon>
        <taxon>Perciformes</taxon>
        <taxon>Cottioidei</taxon>
        <taxon>Cottales</taxon>
        <taxon>Liparidae</taxon>
        <taxon>Liparis</taxon>
    </lineage>
</organism>
<evidence type="ECO:0000313" key="3">
    <source>
        <dbReference type="Proteomes" id="UP000314294"/>
    </source>
</evidence>
<dbReference type="AlphaFoldDB" id="A0A4Z2EPG3"/>
<proteinExistence type="predicted"/>
<keyword evidence="1" id="KW-0812">Transmembrane</keyword>
<reference evidence="2 3" key="1">
    <citation type="submission" date="2019-03" db="EMBL/GenBank/DDBJ databases">
        <title>First draft genome of Liparis tanakae, snailfish: a comprehensive survey of snailfish specific genes.</title>
        <authorList>
            <person name="Kim W."/>
            <person name="Song I."/>
            <person name="Jeong J.-H."/>
            <person name="Kim D."/>
            <person name="Kim S."/>
            <person name="Ryu S."/>
            <person name="Song J.Y."/>
            <person name="Lee S.K."/>
        </authorList>
    </citation>
    <scope>NUCLEOTIDE SEQUENCE [LARGE SCALE GENOMIC DNA]</scope>
    <source>
        <tissue evidence="2">Muscle</tissue>
    </source>
</reference>
<gene>
    <name evidence="2" type="ORF">EYF80_059002</name>
</gene>
<evidence type="ECO:0000256" key="1">
    <source>
        <dbReference type="SAM" id="Phobius"/>
    </source>
</evidence>
<name>A0A4Z2EPG3_9TELE</name>
<evidence type="ECO:0000313" key="2">
    <source>
        <dbReference type="EMBL" id="TNN30847.1"/>
    </source>
</evidence>
<keyword evidence="1" id="KW-0472">Membrane</keyword>